<protein>
    <recommendedName>
        <fullName evidence="10">Short-chain dehydrogenase/reductase 3</fullName>
    </recommendedName>
    <alternativeName>
        <fullName evidence="11">Retinal short-chain dehydrogenase/reductase 1</fullName>
    </alternativeName>
</protein>
<dbReference type="InterPro" id="IPR002347">
    <property type="entry name" value="SDR_fam"/>
</dbReference>
<keyword evidence="5" id="KW-1133">Transmembrane helix</keyword>
<dbReference type="AlphaFoldDB" id="A0AAE1HSA1"/>
<feature type="non-terminal residue" evidence="14">
    <location>
        <position position="1"/>
    </location>
</feature>
<keyword evidence="7" id="KW-0443">Lipid metabolism</keyword>
<feature type="region of interest" description="Disordered" evidence="13">
    <location>
        <begin position="34"/>
        <end position="90"/>
    </location>
</feature>
<dbReference type="PANTHER" id="PTHR24322:SF736">
    <property type="entry name" value="RETINOL DEHYDROGENASE 10"/>
    <property type="match status" value="1"/>
</dbReference>
<proteinExistence type="inferred from homology"/>
<dbReference type="EMBL" id="JAHWGI010001240">
    <property type="protein sequence ID" value="KAK3925876.1"/>
    <property type="molecule type" value="Genomic_DNA"/>
</dbReference>
<evidence type="ECO:0000256" key="7">
    <source>
        <dbReference type="ARBA" id="ARBA00023098"/>
    </source>
</evidence>
<dbReference type="Gene3D" id="3.40.50.720">
    <property type="entry name" value="NAD(P)-binding Rossmann-like Domain"/>
    <property type="match status" value="1"/>
</dbReference>
<evidence type="ECO:0000313" key="15">
    <source>
        <dbReference type="Proteomes" id="UP001219518"/>
    </source>
</evidence>
<dbReference type="Proteomes" id="UP001219518">
    <property type="component" value="Unassembled WGS sequence"/>
</dbReference>
<dbReference type="GO" id="GO:0005811">
    <property type="term" value="C:lipid droplet"/>
    <property type="evidence" value="ECO:0007669"/>
    <property type="project" value="TreeGrafter"/>
</dbReference>
<evidence type="ECO:0000256" key="8">
    <source>
        <dbReference type="ARBA" id="ARBA00023136"/>
    </source>
</evidence>
<evidence type="ECO:0000256" key="10">
    <source>
        <dbReference type="ARBA" id="ARBA00068717"/>
    </source>
</evidence>
<evidence type="ECO:0000256" key="13">
    <source>
        <dbReference type="SAM" id="MobiDB-lite"/>
    </source>
</evidence>
<keyword evidence="6" id="KW-0560">Oxidoreductase</keyword>
<comment type="subcellular location">
    <subcellularLocation>
        <location evidence="1">Membrane</location>
        <topology evidence="1">Multi-pass membrane protein</topology>
    </subcellularLocation>
</comment>
<dbReference type="PRINTS" id="PR00080">
    <property type="entry name" value="SDRFAMILY"/>
</dbReference>
<reference evidence="14" key="2">
    <citation type="journal article" date="2023" name="BMC Genomics">
        <title>Pest status, molecular evolution, and epigenetic factors derived from the genome assembly of Frankliniella fusca, a thysanopteran phytovirus vector.</title>
        <authorList>
            <person name="Catto M.A."/>
            <person name="Labadie P.E."/>
            <person name="Jacobson A.L."/>
            <person name="Kennedy G.G."/>
            <person name="Srinivasan R."/>
            <person name="Hunt B.G."/>
        </authorList>
    </citation>
    <scope>NUCLEOTIDE SEQUENCE</scope>
    <source>
        <strain evidence="14">PL_HMW_Pooled</strain>
    </source>
</reference>
<keyword evidence="8" id="KW-0472">Membrane</keyword>
<evidence type="ECO:0000256" key="2">
    <source>
        <dbReference type="ARBA" id="ARBA00006484"/>
    </source>
</evidence>
<comment type="similarity">
    <text evidence="2 12">Belongs to the short-chain dehydrogenases/reductases (SDR) family.</text>
</comment>
<evidence type="ECO:0000256" key="12">
    <source>
        <dbReference type="RuleBase" id="RU000363"/>
    </source>
</evidence>
<dbReference type="PRINTS" id="PR00081">
    <property type="entry name" value="GDHRDH"/>
</dbReference>
<evidence type="ECO:0000256" key="3">
    <source>
        <dbReference type="ARBA" id="ARBA00022692"/>
    </source>
</evidence>
<reference evidence="14" key="1">
    <citation type="submission" date="2021-07" db="EMBL/GenBank/DDBJ databases">
        <authorList>
            <person name="Catto M.A."/>
            <person name="Jacobson A."/>
            <person name="Kennedy G."/>
            <person name="Labadie P."/>
            <person name="Hunt B.G."/>
            <person name="Srinivasan R."/>
        </authorList>
    </citation>
    <scope>NUCLEOTIDE SEQUENCE</scope>
    <source>
        <strain evidence="14">PL_HMW_Pooled</strain>
        <tissue evidence="14">Head</tissue>
    </source>
</reference>
<evidence type="ECO:0000313" key="14">
    <source>
        <dbReference type="EMBL" id="KAK3925876.1"/>
    </source>
</evidence>
<evidence type="ECO:0000256" key="1">
    <source>
        <dbReference type="ARBA" id="ARBA00004141"/>
    </source>
</evidence>
<evidence type="ECO:0000256" key="5">
    <source>
        <dbReference type="ARBA" id="ARBA00022989"/>
    </source>
</evidence>
<dbReference type="InterPro" id="IPR036291">
    <property type="entry name" value="NAD(P)-bd_dom_sf"/>
</dbReference>
<evidence type="ECO:0000256" key="4">
    <source>
        <dbReference type="ARBA" id="ARBA00022857"/>
    </source>
</evidence>
<sequence length="413" mass="45359">IGRAWLLRGAYGFRTLPTAVASRGNKRYINIDTRRERARSRAQLPSRPGPSRPRQCAGGARRTRTPPSPAPTLARTAQGRAEPRPSSVKLSDLSTRVRARGADGRQAMLLKLYSALVLLLDILVLTVRCFVCIFQATFQLVVPPKEKSVSGEIVLITGTGHGMGRELAVKFAALGANLVLVDINERGNAETARLVADLTGKKPPPAYRCDVSRRDEVLALAEKVRAEVGEVTVLVNNAGIMPTHPLLKHTPEEIRKIFDINVLAHFWMLEAFLPSMIQKNHGHVVALSSMAGTMGLSNLVPYCASKFAVRGLMEAISEELREDARNNNVKFTTICPFMVDTGLCEKPRIKFPSILSLLGPSEAADEIITAMRRNYHEVSIPRSLLNINNVCRIFPVKVCQLIKDFLDSGVDAV</sequence>
<comment type="caution">
    <text evidence="14">The sequence shown here is derived from an EMBL/GenBank/DDBJ whole genome shotgun (WGS) entry which is preliminary data.</text>
</comment>
<accession>A0AAE1HSA1</accession>
<dbReference type="PROSITE" id="PS00061">
    <property type="entry name" value="ADH_SHORT"/>
    <property type="match status" value="1"/>
</dbReference>
<dbReference type="CDD" id="cd05339">
    <property type="entry name" value="17beta-HSDXI-like_SDR_c"/>
    <property type="match status" value="1"/>
</dbReference>
<keyword evidence="3" id="KW-0812">Transmembrane</keyword>
<dbReference type="InterPro" id="IPR020904">
    <property type="entry name" value="Sc_DH/Rdtase_CS"/>
</dbReference>
<keyword evidence="15" id="KW-1185">Reference proteome</keyword>
<dbReference type="FunFam" id="3.40.50.720:FF:000131">
    <property type="entry name" value="Short-chain dehydrogenase/reductase 3"/>
    <property type="match status" value="1"/>
</dbReference>
<dbReference type="SUPFAM" id="SSF51735">
    <property type="entry name" value="NAD(P)-binding Rossmann-fold domains"/>
    <property type="match status" value="1"/>
</dbReference>
<dbReference type="Pfam" id="PF00106">
    <property type="entry name" value="adh_short"/>
    <property type="match status" value="1"/>
</dbReference>
<evidence type="ECO:0000256" key="9">
    <source>
        <dbReference type="ARBA" id="ARBA00059620"/>
    </source>
</evidence>
<organism evidence="14 15">
    <name type="scientific">Frankliniella fusca</name>
    <dbReference type="NCBI Taxonomy" id="407009"/>
    <lineage>
        <taxon>Eukaryota</taxon>
        <taxon>Metazoa</taxon>
        <taxon>Ecdysozoa</taxon>
        <taxon>Arthropoda</taxon>
        <taxon>Hexapoda</taxon>
        <taxon>Insecta</taxon>
        <taxon>Pterygota</taxon>
        <taxon>Neoptera</taxon>
        <taxon>Paraneoptera</taxon>
        <taxon>Thysanoptera</taxon>
        <taxon>Terebrantia</taxon>
        <taxon>Thripoidea</taxon>
        <taxon>Thripidae</taxon>
        <taxon>Frankliniella</taxon>
    </lineage>
</organism>
<evidence type="ECO:0000256" key="6">
    <source>
        <dbReference type="ARBA" id="ARBA00023002"/>
    </source>
</evidence>
<gene>
    <name evidence="14" type="ORF">KUF71_014125</name>
</gene>
<dbReference type="PANTHER" id="PTHR24322">
    <property type="entry name" value="PKSB"/>
    <property type="match status" value="1"/>
</dbReference>
<keyword evidence="4" id="KW-0521">NADP</keyword>
<dbReference type="GO" id="GO:0052650">
    <property type="term" value="F:all-trans-retinol dehydrogenase (NADP+) activity"/>
    <property type="evidence" value="ECO:0007669"/>
    <property type="project" value="UniProtKB-ARBA"/>
</dbReference>
<comment type="function">
    <text evidence="9">Catalyzes the reduction of all-trans-retinal to all-trans-retinol in the presence of NADPH.</text>
</comment>
<dbReference type="GO" id="GO:0016020">
    <property type="term" value="C:membrane"/>
    <property type="evidence" value="ECO:0007669"/>
    <property type="project" value="UniProtKB-SubCell"/>
</dbReference>
<name>A0AAE1HSA1_9NEOP</name>
<evidence type="ECO:0000256" key="11">
    <source>
        <dbReference type="ARBA" id="ARBA00082544"/>
    </source>
</evidence>